<dbReference type="SUPFAM" id="SSF57716">
    <property type="entry name" value="Glucocorticoid receptor-like (DNA-binding domain)"/>
    <property type="match status" value="1"/>
</dbReference>
<evidence type="ECO:0000313" key="11">
    <source>
        <dbReference type="Proteomes" id="UP001152320"/>
    </source>
</evidence>
<organism evidence="10 11">
    <name type="scientific">Holothuria leucospilota</name>
    <name type="common">Black long sea cucumber</name>
    <name type="synonym">Mertensiothuria leucospilota</name>
    <dbReference type="NCBI Taxonomy" id="206669"/>
    <lineage>
        <taxon>Eukaryota</taxon>
        <taxon>Metazoa</taxon>
        <taxon>Echinodermata</taxon>
        <taxon>Eleutherozoa</taxon>
        <taxon>Echinozoa</taxon>
        <taxon>Holothuroidea</taxon>
        <taxon>Aspidochirotacea</taxon>
        <taxon>Aspidochirotida</taxon>
        <taxon>Holothuriidae</taxon>
        <taxon>Holothuria</taxon>
    </lineage>
</organism>
<dbReference type="Pfam" id="PF13359">
    <property type="entry name" value="DDE_Tnp_4"/>
    <property type="match status" value="1"/>
</dbReference>
<feature type="coiled-coil region" evidence="7">
    <location>
        <begin position="164"/>
        <end position="198"/>
    </location>
</feature>
<dbReference type="PROSITE" id="PS50950">
    <property type="entry name" value="ZF_THAP"/>
    <property type="match status" value="1"/>
</dbReference>
<protein>
    <recommendedName>
        <fullName evidence="9">THAP-type domain-containing protein</fullName>
    </recommendedName>
</protein>
<keyword evidence="4" id="KW-0862">Zinc</keyword>
<dbReference type="EMBL" id="JAIZAY010000006">
    <property type="protein sequence ID" value="KAJ8040152.1"/>
    <property type="molecule type" value="Genomic_DNA"/>
</dbReference>
<keyword evidence="2" id="KW-0479">Metal-binding</keyword>
<dbReference type="GO" id="GO:0003677">
    <property type="term" value="F:DNA binding"/>
    <property type="evidence" value="ECO:0007669"/>
    <property type="project" value="UniProtKB-UniRule"/>
</dbReference>
<feature type="region of interest" description="Disordered" evidence="8">
    <location>
        <begin position="100"/>
        <end position="130"/>
    </location>
</feature>
<reference evidence="10" key="1">
    <citation type="submission" date="2021-10" db="EMBL/GenBank/DDBJ databases">
        <title>Tropical sea cucumber genome reveals ecological adaptation and Cuvierian tubules defense mechanism.</title>
        <authorList>
            <person name="Chen T."/>
        </authorList>
    </citation>
    <scope>NUCLEOTIDE SEQUENCE</scope>
    <source>
        <strain evidence="10">Nanhai2018</strain>
        <tissue evidence="10">Muscle</tissue>
    </source>
</reference>
<feature type="compositionally biased region" description="Basic residues" evidence="8">
    <location>
        <begin position="117"/>
        <end position="128"/>
    </location>
</feature>
<evidence type="ECO:0000256" key="5">
    <source>
        <dbReference type="ARBA" id="ARBA00023125"/>
    </source>
</evidence>
<evidence type="ECO:0000256" key="7">
    <source>
        <dbReference type="SAM" id="Coils"/>
    </source>
</evidence>
<evidence type="ECO:0000256" key="6">
    <source>
        <dbReference type="PROSITE-ProRule" id="PRU00309"/>
    </source>
</evidence>
<comment type="cofactor">
    <cofactor evidence="1">
        <name>a divalent metal cation</name>
        <dbReference type="ChEBI" id="CHEBI:60240"/>
    </cofactor>
</comment>
<feature type="domain" description="THAP-type" evidence="9">
    <location>
        <begin position="1"/>
        <end position="90"/>
    </location>
</feature>
<sequence>MPSYCAVFGCKNNSKYPESSRRQKELHLHKYVVKNHVTFLRFHSCNPKYFDVWTQRINRKGFKVTRSTKVCSNHFQYAQPFPCNPHPSLYLKGYSHIVDTPKRHPPTPQNFDDAPVPKKRRKVKKPTHHSVGVQVRPEDFNGSVCHDHIYTYAPETVTFSSDYVRHLEERIEQLGGQLEQVNTQLKDHQEEKRQYVKSKPKMTWLDIAHSDSLVKLYTGLPSYAVLQWLLCKLETGMRNLYYCQGNTSAEDTLWHIKNSTKPGTKRSQAVQDELLMVLMKLRLNCSEEDLAFRFGVSTSTVSEVLSTLIPFLSKELGSYVCWPTRDEVLKYYPQCFKIYDGVVRCIIDCTEIHIQRPSLEESNLAVYSQYKSNPTIKFLIGIAPSGAISFVSKSIGGSASDKQIVKMTNIVELFSEGDICMADHGFSVKDLLKKGVRLEIPPFQNNLPSTNQFTDKDNVRSREEANARIHMERAIGRLKEFRLMSGPVSLSMKDMMEDASVICAALVNLQPILVPLSR</sequence>
<gene>
    <name evidence="10" type="ORF">HOLleu_14370</name>
</gene>
<dbReference type="PANTHER" id="PTHR23080:SF63">
    <property type="entry name" value="TICK TRANSPOSON"/>
    <property type="match status" value="1"/>
</dbReference>
<dbReference type="InterPro" id="IPR027806">
    <property type="entry name" value="HARBI1_dom"/>
</dbReference>
<evidence type="ECO:0000256" key="4">
    <source>
        <dbReference type="ARBA" id="ARBA00022833"/>
    </source>
</evidence>
<dbReference type="Pfam" id="PF05485">
    <property type="entry name" value="THAP"/>
    <property type="match status" value="1"/>
</dbReference>
<keyword evidence="11" id="KW-1185">Reference proteome</keyword>
<dbReference type="PANTHER" id="PTHR23080">
    <property type="entry name" value="THAP DOMAIN PROTEIN"/>
    <property type="match status" value="1"/>
</dbReference>
<proteinExistence type="predicted"/>
<dbReference type="Pfam" id="PF13613">
    <property type="entry name" value="HTH_Tnp_4"/>
    <property type="match status" value="1"/>
</dbReference>
<comment type="caution">
    <text evidence="10">The sequence shown here is derived from an EMBL/GenBank/DDBJ whole genome shotgun (WGS) entry which is preliminary data.</text>
</comment>
<evidence type="ECO:0000259" key="9">
    <source>
        <dbReference type="PROSITE" id="PS50950"/>
    </source>
</evidence>
<dbReference type="Proteomes" id="UP001152320">
    <property type="component" value="Chromosome 6"/>
</dbReference>
<evidence type="ECO:0000256" key="1">
    <source>
        <dbReference type="ARBA" id="ARBA00001968"/>
    </source>
</evidence>
<evidence type="ECO:0000256" key="8">
    <source>
        <dbReference type="SAM" id="MobiDB-lite"/>
    </source>
</evidence>
<evidence type="ECO:0000256" key="2">
    <source>
        <dbReference type="ARBA" id="ARBA00022723"/>
    </source>
</evidence>
<evidence type="ECO:0000256" key="3">
    <source>
        <dbReference type="ARBA" id="ARBA00022771"/>
    </source>
</evidence>
<keyword evidence="5 6" id="KW-0238">DNA-binding</keyword>
<keyword evidence="7" id="KW-0175">Coiled coil</keyword>
<evidence type="ECO:0000313" key="10">
    <source>
        <dbReference type="EMBL" id="KAJ8040152.1"/>
    </source>
</evidence>
<dbReference type="AlphaFoldDB" id="A0A9Q1H8W5"/>
<dbReference type="GO" id="GO:0008270">
    <property type="term" value="F:zinc ion binding"/>
    <property type="evidence" value="ECO:0007669"/>
    <property type="project" value="UniProtKB-KW"/>
</dbReference>
<dbReference type="InterPro" id="IPR006612">
    <property type="entry name" value="THAP_Znf"/>
</dbReference>
<dbReference type="InterPro" id="IPR027805">
    <property type="entry name" value="Transposase_HTH_dom"/>
</dbReference>
<accession>A0A9Q1H8W5</accession>
<dbReference type="OrthoDB" id="10020990at2759"/>
<name>A0A9Q1H8W5_HOLLE</name>
<keyword evidence="3 6" id="KW-0863">Zinc-finger</keyword>